<reference evidence="1 2" key="1">
    <citation type="submission" date="2016-09" db="EMBL/GenBank/DDBJ databases">
        <title>The draft genome of Dichanthelium oligosanthes: A C3 panicoid grass species.</title>
        <authorList>
            <person name="Studer A.J."/>
            <person name="Schnable J.C."/>
            <person name="Brutnell T.P."/>
        </authorList>
    </citation>
    <scope>NUCLEOTIDE SEQUENCE [LARGE SCALE GENOMIC DNA]</scope>
    <source>
        <strain evidence="2">cv. Kellogg 1175</strain>
        <tissue evidence="1">Leaf</tissue>
    </source>
</reference>
<proteinExistence type="predicted"/>
<evidence type="ECO:0008006" key="3">
    <source>
        <dbReference type="Google" id="ProtNLM"/>
    </source>
</evidence>
<evidence type="ECO:0000313" key="1">
    <source>
        <dbReference type="EMBL" id="OEL13847.1"/>
    </source>
</evidence>
<sequence length="236" mass="27414">LIRSCRRTSTWFTSGRMVCWASFEVCTYSSETRVWRHRSSDRRRWQEGGGWGEWVNGGAILTNMDSAFVKGMQRFIIMDLHRKVDLIAAVDREGKTCRGICLPHKCSGGRALLIGQSQGLLHCVSEHKKWEGYCLQWAGLFVWVLEDYDMDKWVLKLRVTHLELFGKTYSSAGLDYNVLAIHPDRNMLFLHHCNKLMSYDMGSRELRTFHTLRSNHGFFTPYVPCFLDLPVLENKN</sequence>
<name>A0A1E5ULV7_9POAL</name>
<comment type="caution">
    <text evidence="1">The sequence shown here is derived from an EMBL/GenBank/DDBJ whole genome shotgun (WGS) entry which is preliminary data.</text>
</comment>
<accession>A0A1E5ULV7</accession>
<feature type="non-terminal residue" evidence="1">
    <location>
        <position position="1"/>
    </location>
</feature>
<dbReference type="InterPro" id="IPR055290">
    <property type="entry name" value="At3g26010-like"/>
</dbReference>
<keyword evidence="2" id="KW-1185">Reference proteome</keyword>
<dbReference type="Proteomes" id="UP000095767">
    <property type="component" value="Unassembled WGS sequence"/>
</dbReference>
<evidence type="ECO:0000313" key="2">
    <source>
        <dbReference type="Proteomes" id="UP000095767"/>
    </source>
</evidence>
<organism evidence="1 2">
    <name type="scientific">Dichanthelium oligosanthes</name>
    <dbReference type="NCBI Taxonomy" id="888268"/>
    <lineage>
        <taxon>Eukaryota</taxon>
        <taxon>Viridiplantae</taxon>
        <taxon>Streptophyta</taxon>
        <taxon>Embryophyta</taxon>
        <taxon>Tracheophyta</taxon>
        <taxon>Spermatophyta</taxon>
        <taxon>Magnoliopsida</taxon>
        <taxon>Liliopsida</taxon>
        <taxon>Poales</taxon>
        <taxon>Poaceae</taxon>
        <taxon>PACMAD clade</taxon>
        <taxon>Panicoideae</taxon>
        <taxon>Panicodae</taxon>
        <taxon>Paniceae</taxon>
        <taxon>Dichantheliinae</taxon>
        <taxon>Dichanthelium</taxon>
    </lineage>
</organism>
<dbReference type="OrthoDB" id="685056at2759"/>
<dbReference type="PANTHER" id="PTHR35546">
    <property type="entry name" value="F-BOX PROTEIN INTERACTION DOMAIN PROTEIN-RELATED"/>
    <property type="match status" value="1"/>
</dbReference>
<dbReference type="AlphaFoldDB" id="A0A1E5ULV7"/>
<protein>
    <recommendedName>
        <fullName evidence="3">F-box associated domain-containing protein</fullName>
    </recommendedName>
</protein>
<dbReference type="PANTHER" id="PTHR35546:SF106">
    <property type="entry name" value="DUF1618 DOMAIN-CONTAINING PROTEIN"/>
    <property type="match status" value="1"/>
</dbReference>
<dbReference type="EMBL" id="LWDX02072137">
    <property type="protein sequence ID" value="OEL13847.1"/>
    <property type="molecule type" value="Genomic_DNA"/>
</dbReference>
<gene>
    <name evidence="1" type="ORF">BAE44_0025134</name>
</gene>
<dbReference type="STRING" id="888268.A0A1E5ULV7"/>